<sequence length="79" mass="8624">MSVKFKPNKRTAEAILKGSEVQALLARKAAEVASRAGEGFTSGVRVGKDRARAYVLPETYKARKNQARNHVLERAVGRG</sequence>
<protein>
    <submittedName>
        <fullName evidence="1">Type I neck protein</fullName>
    </submittedName>
</protein>
<proteinExistence type="predicted"/>
<evidence type="ECO:0000313" key="1">
    <source>
        <dbReference type="EMBL" id="DAD86504.1"/>
    </source>
</evidence>
<reference evidence="1" key="1">
    <citation type="journal article" date="2021" name="Proc. Natl. Acad. Sci. U.S.A.">
        <title>A Catalog of Tens of Thousands of Viruses from Human Metagenomes Reveals Hidden Associations with Chronic Diseases.</title>
        <authorList>
            <person name="Tisza M.J."/>
            <person name="Buck C.B."/>
        </authorList>
    </citation>
    <scope>NUCLEOTIDE SEQUENCE</scope>
    <source>
        <strain evidence="1">Ctu1h4</strain>
    </source>
</reference>
<accession>A0A8S5MWH5</accession>
<organism evidence="1">
    <name type="scientific">Siphoviridae sp. ctu1h4</name>
    <dbReference type="NCBI Taxonomy" id="2826499"/>
    <lineage>
        <taxon>Viruses</taxon>
        <taxon>Duplodnaviria</taxon>
        <taxon>Heunggongvirae</taxon>
        <taxon>Uroviricota</taxon>
        <taxon>Caudoviricetes</taxon>
    </lineage>
</organism>
<dbReference type="EMBL" id="BK015001">
    <property type="protein sequence ID" value="DAD86504.1"/>
    <property type="molecule type" value="Genomic_DNA"/>
</dbReference>
<name>A0A8S5MWH5_9CAUD</name>